<dbReference type="InterPro" id="IPR011501">
    <property type="entry name" value="Noc3_N"/>
</dbReference>
<dbReference type="GO" id="GO:0042254">
    <property type="term" value="P:ribosome biogenesis"/>
    <property type="evidence" value="ECO:0007669"/>
    <property type="project" value="UniProtKB-KW"/>
</dbReference>
<evidence type="ECO:0000313" key="10">
    <source>
        <dbReference type="Proteomes" id="UP000054248"/>
    </source>
</evidence>
<feature type="region of interest" description="Disordered" evidence="6">
    <location>
        <begin position="24"/>
        <end position="163"/>
    </location>
</feature>
<dbReference type="STRING" id="1051891.A0A0C3QLJ1"/>
<keyword evidence="10" id="KW-1185">Reference proteome</keyword>
<feature type="region of interest" description="Disordered" evidence="6">
    <location>
        <begin position="427"/>
        <end position="467"/>
    </location>
</feature>
<evidence type="ECO:0000259" key="7">
    <source>
        <dbReference type="Pfam" id="PF03914"/>
    </source>
</evidence>
<proteinExistence type="inferred from homology"/>
<reference evidence="9 10" key="1">
    <citation type="submission" date="2014-04" db="EMBL/GenBank/DDBJ databases">
        <authorList>
            <consortium name="DOE Joint Genome Institute"/>
            <person name="Kuo A."/>
            <person name="Girlanda M."/>
            <person name="Perotto S."/>
            <person name="Kohler A."/>
            <person name="Nagy L.G."/>
            <person name="Floudas D."/>
            <person name="Copeland A."/>
            <person name="Barry K.W."/>
            <person name="Cichocki N."/>
            <person name="Veneault-Fourrey C."/>
            <person name="LaButti K."/>
            <person name="Lindquist E.A."/>
            <person name="Lipzen A."/>
            <person name="Lundell T."/>
            <person name="Morin E."/>
            <person name="Murat C."/>
            <person name="Sun H."/>
            <person name="Tunlid A."/>
            <person name="Henrissat B."/>
            <person name="Grigoriev I.V."/>
            <person name="Hibbett D.S."/>
            <person name="Martin F."/>
            <person name="Nordberg H.P."/>
            <person name="Cantor M.N."/>
            <person name="Hua S.X."/>
        </authorList>
    </citation>
    <scope>NUCLEOTIDE SEQUENCE [LARGE SCALE GENOMIC DNA]</scope>
    <source>
        <strain evidence="9 10">MUT 4182</strain>
    </source>
</reference>
<evidence type="ECO:0000256" key="5">
    <source>
        <dbReference type="PIRNR" id="PIRNR028977"/>
    </source>
</evidence>
<dbReference type="Proteomes" id="UP000054248">
    <property type="component" value="Unassembled WGS sequence"/>
</dbReference>
<dbReference type="Pfam" id="PF03914">
    <property type="entry name" value="CBF"/>
    <property type="match status" value="1"/>
</dbReference>
<dbReference type="EMBL" id="KN823008">
    <property type="protein sequence ID" value="KIO27504.1"/>
    <property type="molecule type" value="Genomic_DNA"/>
</dbReference>
<protein>
    <recommendedName>
        <fullName evidence="5">Nucleolar complex-associated protein 3</fullName>
    </recommendedName>
</protein>
<keyword evidence="4" id="KW-0539">Nucleus</keyword>
<name>A0A0C3QLJ1_9AGAM</name>
<evidence type="ECO:0000256" key="2">
    <source>
        <dbReference type="ARBA" id="ARBA00007797"/>
    </source>
</evidence>
<evidence type="ECO:0000256" key="6">
    <source>
        <dbReference type="SAM" id="MobiDB-lite"/>
    </source>
</evidence>
<dbReference type="AlphaFoldDB" id="A0A0C3QLJ1"/>
<keyword evidence="5" id="KW-0690">Ribosome biogenesis</keyword>
<evidence type="ECO:0000256" key="3">
    <source>
        <dbReference type="ARBA" id="ARBA00023054"/>
    </source>
</evidence>
<feature type="region of interest" description="Disordered" evidence="6">
    <location>
        <begin position="557"/>
        <end position="579"/>
    </location>
</feature>
<gene>
    <name evidence="9" type="ORF">M407DRAFT_232764</name>
</gene>
<comment type="function">
    <text evidence="5">Required for synthesis of 60S ribosomal subunits and the transport of pre-ribosomes from the nucleoplasm to the cytoplasm.</text>
</comment>
<evidence type="ECO:0000259" key="8">
    <source>
        <dbReference type="Pfam" id="PF07540"/>
    </source>
</evidence>
<dbReference type="HOGENOM" id="CLU_012441_0_0_1"/>
<dbReference type="InterPro" id="IPR005612">
    <property type="entry name" value="CCAAT-binding_factor"/>
</dbReference>
<dbReference type="Pfam" id="PF07540">
    <property type="entry name" value="NOC3p"/>
    <property type="match status" value="1"/>
</dbReference>
<dbReference type="GO" id="GO:0003682">
    <property type="term" value="F:chromatin binding"/>
    <property type="evidence" value="ECO:0007669"/>
    <property type="project" value="TreeGrafter"/>
</dbReference>
<dbReference type="PANTHER" id="PTHR14428:SF5">
    <property type="entry name" value="NUCLEOLAR COMPLEX PROTEIN 3 HOMOLOG"/>
    <property type="match status" value="1"/>
</dbReference>
<feature type="compositionally biased region" description="Acidic residues" evidence="6">
    <location>
        <begin position="565"/>
        <end position="578"/>
    </location>
</feature>
<keyword evidence="3" id="KW-0175">Coiled coil</keyword>
<organism evidence="9 10">
    <name type="scientific">Tulasnella calospora MUT 4182</name>
    <dbReference type="NCBI Taxonomy" id="1051891"/>
    <lineage>
        <taxon>Eukaryota</taxon>
        <taxon>Fungi</taxon>
        <taxon>Dikarya</taxon>
        <taxon>Basidiomycota</taxon>
        <taxon>Agaricomycotina</taxon>
        <taxon>Agaricomycetes</taxon>
        <taxon>Cantharellales</taxon>
        <taxon>Tulasnellaceae</taxon>
        <taxon>Tulasnella</taxon>
    </lineage>
</organism>
<feature type="compositionally biased region" description="Basic residues" evidence="6">
    <location>
        <begin position="443"/>
        <end position="455"/>
    </location>
</feature>
<evidence type="ECO:0000256" key="1">
    <source>
        <dbReference type="ARBA" id="ARBA00004604"/>
    </source>
</evidence>
<evidence type="ECO:0000313" key="9">
    <source>
        <dbReference type="EMBL" id="KIO27504.1"/>
    </source>
</evidence>
<sequence length="793" mass="88595">MEDEDLEFFSGQGAQTASFLRSLDEKGISLSKRVITQQRKAERPKPAKRRKLDEALSASGDEDEEPWSSTLESLPATDEEDGEETDEASDEEDTGDTKAGSSDSEEELTHERRGRARPTEWEPPARQGPARLPVKLADGTIKPTGNLPAPPSSDESESEAERVDPIESWAAAAGADSASSRREDVATAARFGRPAVVDLLKMSSRKAKIQRVKEELATICQDIVADPENNLGLLRRLHTFAQAEVKSPTLAEPVANDPIIRKLAILSELAVFKDIVPGFRIRVLTELEKAQKVSQTVLHQREFEQGLLAGYQQYLKAMEAELKAKSDLAEVCLHCMCTLLTDLTHFNYRVNIMNSVVAYLSKKSWDSASDTCLNSIISVFRNDANGSASLELVRLLNRMIKERHYRVHPNVLPCLLHLRLKSELKGVRASQNGSSKDTDNKKTKPPKVKMSKKERKAANPHMSKKAKEAAKELKKIEQEMDEAAAEVDEEDRAGQQTETLKLLFVLYFSIIKNPRPTRLLSGALEGISRYAHLVNIDFFRDLLVVLRQLILKHEPDAKASKDQGEAAEDSLDEEIEENDLPKDPVLRHRELKRRRLLCITTAFELLSGQGEAITIDLSDFSNHLYAIISELTLSSDIDDLPITRLNSTVKSPTQTKPESRPTPSKVDTKSLADLLFRTLYLVFPPRSPVHNVPPWRTAAFAKRVLACSLHWPSATVLRALEFVEVLLVKEPRIEGLLSTEDKAADGVYRGDLDDPQLCNAFTSSFWELRMLSISHYDEGVRKAAKRLANHSRA</sequence>
<feature type="domain" description="Nucleolar complex-associated protein 3 N-terminal" evidence="8">
    <location>
        <begin position="212"/>
        <end position="314"/>
    </location>
</feature>
<dbReference type="PIRSF" id="PIRSF028977">
    <property type="entry name" value="Nucleolar_complex_p3"/>
    <property type="match status" value="1"/>
</dbReference>
<feature type="domain" description="CCAAT-binding factor" evidence="7">
    <location>
        <begin position="596"/>
        <end position="784"/>
    </location>
</feature>
<comment type="similarity">
    <text evidence="2 5">Belongs to the CBF/MAK21 family.</text>
</comment>
<comment type="subcellular location">
    <subcellularLocation>
        <location evidence="1 5">Nucleus</location>
        <location evidence="1 5">Nucleolus</location>
    </subcellularLocation>
</comment>
<evidence type="ECO:0000256" key="4">
    <source>
        <dbReference type="ARBA" id="ARBA00023242"/>
    </source>
</evidence>
<dbReference type="GO" id="GO:0006270">
    <property type="term" value="P:DNA replication initiation"/>
    <property type="evidence" value="ECO:0007669"/>
    <property type="project" value="TreeGrafter"/>
</dbReference>
<dbReference type="InterPro" id="IPR016903">
    <property type="entry name" value="Nucleolar_cplx-assoc_3"/>
</dbReference>
<accession>A0A0C3QLJ1</accession>
<dbReference type="OrthoDB" id="10263597at2759"/>
<dbReference type="GO" id="GO:0005730">
    <property type="term" value="C:nucleolus"/>
    <property type="evidence" value="ECO:0007669"/>
    <property type="project" value="UniProtKB-SubCell"/>
</dbReference>
<reference evidence="10" key="2">
    <citation type="submission" date="2015-01" db="EMBL/GenBank/DDBJ databases">
        <title>Evolutionary Origins and Diversification of the Mycorrhizal Mutualists.</title>
        <authorList>
            <consortium name="DOE Joint Genome Institute"/>
            <consortium name="Mycorrhizal Genomics Consortium"/>
            <person name="Kohler A."/>
            <person name="Kuo A."/>
            <person name="Nagy L.G."/>
            <person name="Floudas D."/>
            <person name="Copeland A."/>
            <person name="Barry K.W."/>
            <person name="Cichocki N."/>
            <person name="Veneault-Fourrey C."/>
            <person name="LaButti K."/>
            <person name="Lindquist E.A."/>
            <person name="Lipzen A."/>
            <person name="Lundell T."/>
            <person name="Morin E."/>
            <person name="Murat C."/>
            <person name="Riley R."/>
            <person name="Ohm R."/>
            <person name="Sun H."/>
            <person name="Tunlid A."/>
            <person name="Henrissat B."/>
            <person name="Grigoriev I.V."/>
            <person name="Hibbett D.S."/>
            <person name="Martin F."/>
        </authorList>
    </citation>
    <scope>NUCLEOTIDE SEQUENCE [LARGE SCALE GENOMIC DNA]</scope>
    <source>
        <strain evidence="10">MUT 4182</strain>
    </source>
</reference>
<feature type="compositionally biased region" description="Acidic residues" evidence="6">
    <location>
        <begin position="77"/>
        <end position="94"/>
    </location>
</feature>
<dbReference type="PANTHER" id="PTHR14428">
    <property type="entry name" value="NUCLEOLAR COMPLEX PROTEIN 3"/>
    <property type="match status" value="1"/>
</dbReference>